<comment type="caution">
    <text evidence="11">The sequence shown here is derived from an EMBL/GenBank/DDBJ whole genome shotgun (WGS) entry which is preliminary data.</text>
</comment>
<organism evidence="11 12">
    <name type="scientific">Azohydromonas lata</name>
    <dbReference type="NCBI Taxonomy" id="45677"/>
    <lineage>
        <taxon>Bacteria</taxon>
        <taxon>Pseudomonadati</taxon>
        <taxon>Pseudomonadota</taxon>
        <taxon>Betaproteobacteria</taxon>
        <taxon>Burkholderiales</taxon>
        <taxon>Sphaerotilaceae</taxon>
        <taxon>Azohydromonas</taxon>
    </lineage>
</organism>
<dbReference type="InterPro" id="IPR018524">
    <property type="entry name" value="DNA/RNA_endonuclease_AS"/>
</dbReference>
<dbReference type="EC" id="3.1.30.-" evidence="8"/>
<dbReference type="InterPro" id="IPR001604">
    <property type="entry name" value="Endo_G_ENPP1-like_dom"/>
</dbReference>
<dbReference type="InterPro" id="IPR044925">
    <property type="entry name" value="His-Me_finger_sf"/>
</dbReference>
<dbReference type="SMART" id="SM00892">
    <property type="entry name" value="Endonuclease_NS"/>
    <property type="match status" value="1"/>
</dbReference>
<keyword evidence="4 8" id="KW-0479">Metal-binding</keyword>
<accession>A0ABU5IP96</accession>
<dbReference type="RefSeq" id="WP_322468076.1">
    <property type="nucleotide sequence ID" value="NZ_JAXOJX010000079.1"/>
</dbReference>
<dbReference type="SMART" id="SM00477">
    <property type="entry name" value="NUC"/>
    <property type="match status" value="1"/>
</dbReference>
<dbReference type="InterPro" id="IPR044929">
    <property type="entry name" value="DNA/RNA_non-sp_Endonuclease_sf"/>
</dbReference>
<dbReference type="PANTHER" id="PTHR13966:SF5">
    <property type="entry name" value="ENDONUCLEASE G, MITOCHONDRIAL"/>
    <property type="match status" value="1"/>
</dbReference>
<dbReference type="EMBL" id="JAXOJX010000079">
    <property type="protein sequence ID" value="MDZ5460717.1"/>
    <property type="molecule type" value="Genomic_DNA"/>
</dbReference>
<proteinExistence type="inferred from homology"/>
<evidence type="ECO:0000256" key="6">
    <source>
        <dbReference type="ARBA" id="ARBA00022801"/>
    </source>
</evidence>
<dbReference type="GO" id="GO:0004519">
    <property type="term" value="F:endonuclease activity"/>
    <property type="evidence" value="ECO:0007669"/>
    <property type="project" value="UniProtKB-KW"/>
</dbReference>
<dbReference type="PANTHER" id="PTHR13966">
    <property type="entry name" value="ENDONUCLEASE RELATED"/>
    <property type="match status" value="1"/>
</dbReference>
<keyword evidence="7" id="KW-0460">Magnesium</keyword>
<keyword evidence="5 8" id="KW-0255">Endonuclease</keyword>
<evidence type="ECO:0000256" key="4">
    <source>
        <dbReference type="ARBA" id="ARBA00022723"/>
    </source>
</evidence>
<name>A0ABU5IP96_9BURK</name>
<dbReference type="Pfam" id="PF01223">
    <property type="entry name" value="Endonuclease_NS"/>
    <property type="match status" value="1"/>
</dbReference>
<evidence type="ECO:0000256" key="2">
    <source>
        <dbReference type="ARBA" id="ARBA00010052"/>
    </source>
</evidence>
<dbReference type="Gene3D" id="3.40.570.10">
    <property type="entry name" value="Extracellular Endonuclease, subunit A"/>
    <property type="match status" value="1"/>
</dbReference>
<keyword evidence="6 8" id="KW-0378">Hydrolase</keyword>
<dbReference type="Proteomes" id="UP001293718">
    <property type="component" value="Unassembled WGS sequence"/>
</dbReference>
<dbReference type="PROSITE" id="PS01070">
    <property type="entry name" value="NUCLEASE_NON_SPEC"/>
    <property type="match status" value="1"/>
</dbReference>
<dbReference type="SUPFAM" id="SSF54060">
    <property type="entry name" value="His-Me finger endonucleases"/>
    <property type="match status" value="1"/>
</dbReference>
<keyword evidence="12" id="KW-1185">Reference proteome</keyword>
<evidence type="ECO:0000259" key="10">
    <source>
        <dbReference type="SMART" id="SM00892"/>
    </source>
</evidence>
<evidence type="ECO:0000256" key="7">
    <source>
        <dbReference type="ARBA" id="ARBA00022842"/>
    </source>
</evidence>
<gene>
    <name evidence="11" type="ORF">SM757_29475</name>
</gene>
<protein>
    <recommendedName>
        <fullName evidence="8">Endonuclease</fullName>
        <ecNumber evidence="8">3.1.30.-</ecNumber>
    </recommendedName>
</protein>
<feature type="domain" description="ENPP1-3/EXOG-like endonuclease/phosphodiesterase" evidence="9">
    <location>
        <begin position="81"/>
        <end position="273"/>
    </location>
</feature>
<evidence type="ECO:0000313" key="11">
    <source>
        <dbReference type="EMBL" id="MDZ5460717.1"/>
    </source>
</evidence>
<keyword evidence="3 8" id="KW-0540">Nuclease</keyword>
<evidence type="ECO:0000256" key="5">
    <source>
        <dbReference type="ARBA" id="ARBA00022759"/>
    </source>
</evidence>
<dbReference type="InterPro" id="IPR040255">
    <property type="entry name" value="Non-specific_endonuclease"/>
</dbReference>
<comment type="cofactor">
    <cofactor evidence="1 8">
        <name>Mg(2+)</name>
        <dbReference type="ChEBI" id="CHEBI:18420"/>
    </cofactor>
</comment>
<evidence type="ECO:0000256" key="1">
    <source>
        <dbReference type="ARBA" id="ARBA00001946"/>
    </source>
</evidence>
<sequence length="274" mass="30508">MRCRTGRPRCCCSPQYPAVPRSTPPSSFPLRSTKRLLPALGLALLATLAQAQGFNQCKAIFPTAQPPRVAVPAGATRELCYDAFATLYSGRSKTPLYTVEKLTREQLLDAKDEERTNRFFPDARLPSAERATLEDYKGSGYDRGHMAAAANMPTAQAMAQSFSLANVVPQARINNQRTWAEIEKSTRRYVMRAAGPVYVFTGPVFPRQRQPRTIGDGVWVPSYLYKLVYDASTRRAWAYWVENSNEAKVAPPITYKELVDRTGIEFLPGVLPGP</sequence>
<evidence type="ECO:0000256" key="8">
    <source>
        <dbReference type="RuleBase" id="RU366055"/>
    </source>
</evidence>
<evidence type="ECO:0000256" key="3">
    <source>
        <dbReference type="ARBA" id="ARBA00022722"/>
    </source>
</evidence>
<reference evidence="11 12" key="1">
    <citation type="submission" date="2023-11" db="EMBL/GenBank/DDBJ databases">
        <title>Draft genome of Azohydromonas lata strain H1 (DSM1123), a polyhydroxyalkanoate producer.</title>
        <authorList>
            <person name="Traversa D."/>
            <person name="D'Addabbo P."/>
            <person name="Pazzani C."/>
            <person name="Manzari C."/>
            <person name="Chiara M."/>
            <person name="Scrascia M."/>
        </authorList>
    </citation>
    <scope>NUCLEOTIDE SEQUENCE [LARGE SCALE GENOMIC DNA]</scope>
    <source>
        <strain evidence="11 12">H1</strain>
    </source>
</reference>
<evidence type="ECO:0000313" key="12">
    <source>
        <dbReference type="Proteomes" id="UP001293718"/>
    </source>
</evidence>
<evidence type="ECO:0000259" key="9">
    <source>
        <dbReference type="SMART" id="SM00477"/>
    </source>
</evidence>
<dbReference type="InterPro" id="IPR020821">
    <property type="entry name" value="ENPP1-3/EXOG-like_nuc-like"/>
</dbReference>
<feature type="domain" description="DNA/RNA non-specific endonuclease/pyrophosphatase/phosphodiesterase" evidence="10">
    <location>
        <begin position="80"/>
        <end position="273"/>
    </location>
</feature>
<comment type="similarity">
    <text evidence="2 8">Belongs to the DNA/RNA non-specific endonuclease family.</text>
</comment>